<evidence type="ECO:0000256" key="1">
    <source>
        <dbReference type="SAM" id="MobiDB-lite"/>
    </source>
</evidence>
<gene>
    <name evidence="2" type="ORF">RBR11_10185</name>
</gene>
<protein>
    <recommendedName>
        <fullName evidence="4">Lipoprotein</fullName>
    </recommendedName>
</protein>
<dbReference type="EMBL" id="JAVFCB010000005">
    <property type="protein sequence ID" value="MDQ4214282.1"/>
    <property type="molecule type" value="Genomic_DNA"/>
</dbReference>
<comment type="caution">
    <text evidence="2">The sequence shown here is derived from an EMBL/GenBank/DDBJ whole genome shotgun (WGS) entry which is preliminary data.</text>
</comment>
<proteinExistence type="predicted"/>
<keyword evidence="3" id="KW-1185">Reference proteome</keyword>
<name>A0ABU0XHB3_9MICO</name>
<evidence type="ECO:0000313" key="3">
    <source>
        <dbReference type="Proteomes" id="UP001230289"/>
    </source>
</evidence>
<feature type="region of interest" description="Disordered" evidence="1">
    <location>
        <begin position="40"/>
        <end position="98"/>
    </location>
</feature>
<evidence type="ECO:0000313" key="2">
    <source>
        <dbReference type="EMBL" id="MDQ4214282.1"/>
    </source>
</evidence>
<feature type="compositionally biased region" description="Low complexity" evidence="1">
    <location>
        <begin position="80"/>
        <end position="95"/>
    </location>
</feature>
<dbReference type="Proteomes" id="UP001230289">
    <property type="component" value="Unassembled WGS sequence"/>
</dbReference>
<evidence type="ECO:0008006" key="4">
    <source>
        <dbReference type="Google" id="ProtNLM"/>
    </source>
</evidence>
<accession>A0ABU0XHB3</accession>
<sequence length="208" mass="20314">MSDDARGSGMTRAMKIAIAVVGALAAAGIITAIALTAAAGPGARPGPHPATTAAARSTSGPLPGATPTSGSEVPPPPATPLSALPPASARPAKPLISAPLPASGSKDGGIVDGFPTAIAGPAAGSTVRSSSIAAQSTVMQVTLSALSSASQNDIRAEYRTRWAAAGLNEQPTADGTMTFVGAYESLTLSFGSSGTGTLYTVFGVLRTQ</sequence>
<organism evidence="2 3">
    <name type="scientific">Microbacterium capsulatum</name>
    <dbReference type="NCBI Taxonomy" id="3041921"/>
    <lineage>
        <taxon>Bacteria</taxon>
        <taxon>Bacillati</taxon>
        <taxon>Actinomycetota</taxon>
        <taxon>Actinomycetes</taxon>
        <taxon>Micrococcales</taxon>
        <taxon>Microbacteriaceae</taxon>
        <taxon>Microbacterium</taxon>
    </lineage>
</organism>
<dbReference type="RefSeq" id="WP_308489219.1">
    <property type="nucleotide sequence ID" value="NZ_JAVFCB010000005.1"/>
</dbReference>
<reference evidence="2 3" key="1">
    <citation type="submission" date="2023-08" db="EMBL/GenBank/DDBJ databases">
        <title>Microbacterium sp. nov., isolated from a waste landfill.</title>
        <authorList>
            <person name="Wen W."/>
        </authorList>
    </citation>
    <scope>NUCLEOTIDE SEQUENCE [LARGE SCALE GENOMIC DNA]</scope>
    <source>
        <strain evidence="2 3">ASV81</strain>
    </source>
</reference>